<comment type="caution">
    <text evidence="1">The sequence shown here is derived from an EMBL/GenBank/DDBJ whole genome shotgun (WGS) entry which is preliminary data.</text>
</comment>
<accession>A0ABQ3LSI8</accession>
<reference evidence="2" key="1">
    <citation type="journal article" date="2019" name="Int. J. Syst. Evol. Microbiol.">
        <title>The Global Catalogue of Microorganisms (GCM) 10K type strain sequencing project: providing services to taxonomists for standard genome sequencing and annotation.</title>
        <authorList>
            <consortium name="The Broad Institute Genomics Platform"/>
            <consortium name="The Broad Institute Genome Sequencing Center for Infectious Disease"/>
            <person name="Wu L."/>
            <person name="Ma J."/>
        </authorList>
    </citation>
    <scope>NUCLEOTIDE SEQUENCE [LARGE SCALE GENOMIC DNA]</scope>
    <source>
        <strain evidence="2">CGMCC 1.8957</strain>
    </source>
</reference>
<name>A0ABQ3LSI8_9SPHN</name>
<keyword evidence="2" id="KW-1185">Reference proteome</keyword>
<protein>
    <submittedName>
        <fullName evidence="1">Uncharacterized protein</fullName>
    </submittedName>
</protein>
<sequence>MIKPKENDIAVKPLLTETTQHPVDRPGCDFGESTGLTTAGLGLGLGEDSSDTRLERSLLGRRFTGTLSIPRWRGPDIA</sequence>
<evidence type="ECO:0000313" key="2">
    <source>
        <dbReference type="Proteomes" id="UP000652430"/>
    </source>
</evidence>
<dbReference type="Proteomes" id="UP000652430">
    <property type="component" value="Unassembled WGS sequence"/>
</dbReference>
<dbReference type="EMBL" id="BNAQ01000007">
    <property type="protein sequence ID" value="GHH24623.1"/>
    <property type="molecule type" value="Genomic_DNA"/>
</dbReference>
<proteinExistence type="predicted"/>
<dbReference type="RefSeq" id="WP_189677489.1">
    <property type="nucleotide sequence ID" value="NZ_BNAQ01000007.1"/>
</dbReference>
<organism evidence="1 2">
    <name type="scientific">Sphingomonas glacialis</name>
    <dbReference type="NCBI Taxonomy" id="658225"/>
    <lineage>
        <taxon>Bacteria</taxon>
        <taxon>Pseudomonadati</taxon>
        <taxon>Pseudomonadota</taxon>
        <taxon>Alphaproteobacteria</taxon>
        <taxon>Sphingomonadales</taxon>
        <taxon>Sphingomonadaceae</taxon>
        <taxon>Sphingomonas</taxon>
    </lineage>
</organism>
<evidence type="ECO:0000313" key="1">
    <source>
        <dbReference type="EMBL" id="GHH24623.1"/>
    </source>
</evidence>
<gene>
    <name evidence="1" type="ORF">GCM10008023_36900</name>
</gene>